<feature type="domain" description="GST C-terminal" evidence="3">
    <location>
        <begin position="90"/>
        <end position="218"/>
    </location>
</feature>
<comment type="similarity">
    <text evidence="1">Belongs to the GST superfamily.</text>
</comment>
<dbReference type="Pfam" id="PF00043">
    <property type="entry name" value="GST_C"/>
    <property type="match status" value="1"/>
</dbReference>
<dbReference type="SUPFAM" id="SSF52833">
    <property type="entry name" value="Thioredoxin-like"/>
    <property type="match status" value="1"/>
</dbReference>
<reference evidence="4 5" key="1">
    <citation type="journal article" date="2023" name="G3 (Bethesda)">
        <title>A chromosome-level genome assembly of Zasmidium syzygii isolated from banana leaves.</title>
        <authorList>
            <person name="van Westerhoven A.C."/>
            <person name="Mehrabi R."/>
            <person name="Talebi R."/>
            <person name="Steentjes M.B.F."/>
            <person name="Corcolon B."/>
            <person name="Chong P.A."/>
            <person name="Kema G.H.J."/>
            <person name="Seidl M.F."/>
        </authorList>
    </citation>
    <scope>NUCLEOTIDE SEQUENCE [LARGE SCALE GENOMIC DNA]</scope>
    <source>
        <strain evidence="4 5">P124</strain>
    </source>
</reference>
<protein>
    <recommendedName>
        <fullName evidence="6">Glutathione S-transferase</fullName>
    </recommendedName>
</protein>
<dbReference type="InterPro" id="IPR010987">
    <property type="entry name" value="Glutathione-S-Trfase_C-like"/>
</dbReference>
<evidence type="ECO:0000256" key="1">
    <source>
        <dbReference type="ARBA" id="ARBA00007409"/>
    </source>
</evidence>
<evidence type="ECO:0000259" key="3">
    <source>
        <dbReference type="PROSITE" id="PS50405"/>
    </source>
</evidence>
<evidence type="ECO:0000313" key="4">
    <source>
        <dbReference type="EMBL" id="KAK4500886.1"/>
    </source>
</evidence>
<dbReference type="PANTHER" id="PTHR44051:SF3">
    <property type="entry name" value="TRANSCRIPTIONAL REGULATOR URE2"/>
    <property type="match status" value="1"/>
</dbReference>
<dbReference type="Gene3D" id="1.20.1050.10">
    <property type="match status" value="1"/>
</dbReference>
<dbReference type="InterPro" id="IPR036249">
    <property type="entry name" value="Thioredoxin-like_sf"/>
</dbReference>
<dbReference type="InterPro" id="IPR004045">
    <property type="entry name" value="Glutathione_S-Trfase_N"/>
</dbReference>
<accession>A0ABR0EI19</accession>
<dbReference type="PROSITE" id="PS50405">
    <property type="entry name" value="GST_CTER"/>
    <property type="match status" value="1"/>
</dbReference>
<dbReference type="Gene3D" id="3.40.30.10">
    <property type="entry name" value="Glutaredoxin"/>
    <property type="match status" value="1"/>
</dbReference>
<dbReference type="InterPro" id="IPR036282">
    <property type="entry name" value="Glutathione-S-Trfase_C_sf"/>
</dbReference>
<evidence type="ECO:0000313" key="5">
    <source>
        <dbReference type="Proteomes" id="UP001305779"/>
    </source>
</evidence>
<evidence type="ECO:0008006" key="6">
    <source>
        <dbReference type="Google" id="ProtNLM"/>
    </source>
</evidence>
<dbReference type="InterPro" id="IPR040079">
    <property type="entry name" value="Glutathione_S-Trfase"/>
</dbReference>
<dbReference type="SFLD" id="SFLDG00358">
    <property type="entry name" value="Main_(cytGST)"/>
    <property type="match status" value="1"/>
</dbReference>
<dbReference type="SUPFAM" id="SSF47616">
    <property type="entry name" value="GST C-terminal domain-like"/>
    <property type="match status" value="1"/>
</dbReference>
<evidence type="ECO:0000259" key="2">
    <source>
        <dbReference type="PROSITE" id="PS50404"/>
    </source>
</evidence>
<dbReference type="InterPro" id="IPR004046">
    <property type="entry name" value="GST_C"/>
</dbReference>
<dbReference type="PROSITE" id="PS50404">
    <property type="entry name" value="GST_NTER"/>
    <property type="match status" value="1"/>
</dbReference>
<organism evidence="4 5">
    <name type="scientific">Zasmidium cellare</name>
    <name type="common">Wine cellar mold</name>
    <name type="synonym">Racodium cellare</name>
    <dbReference type="NCBI Taxonomy" id="395010"/>
    <lineage>
        <taxon>Eukaryota</taxon>
        <taxon>Fungi</taxon>
        <taxon>Dikarya</taxon>
        <taxon>Ascomycota</taxon>
        <taxon>Pezizomycotina</taxon>
        <taxon>Dothideomycetes</taxon>
        <taxon>Dothideomycetidae</taxon>
        <taxon>Mycosphaerellales</taxon>
        <taxon>Mycosphaerellaceae</taxon>
        <taxon>Zasmidium</taxon>
    </lineage>
</organism>
<dbReference type="PANTHER" id="PTHR44051">
    <property type="entry name" value="GLUTATHIONE S-TRANSFERASE-RELATED"/>
    <property type="match status" value="1"/>
</dbReference>
<dbReference type="Pfam" id="PF13409">
    <property type="entry name" value="GST_N_2"/>
    <property type="match status" value="1"/>
</dbReference>
<name>A0ABR0EI19_ZASCE</name>
<dbReference type="SFLD" id="SFLDS00019">
    <property type="entry name" value="Glutathione_Transferase_(cytos"/>
    <property type="match status" value="1"/>
</dbReference>
<dbReference type="Proteomes" id="UP001305779">
    <property type="component" value="Unassembled WGS sequence"/>
</dbReference>
<dbReference type="CDD" id="cd03048">
    <property type="entry name" value="GST_N_Ure2p_like"/>
    <property type="match status" value="1"/>
</dbReference>
<gene>
    <name evidence="4" type="ORF">PRZ48_009078</name>
</gene>
<proteinExistence type="inferred from homology"/>
<dbReference type="EMBL" id="JAXOVC010000006">
    <property type="protein sequence ID" value="KAK4500886.1"/>
    <property type="molecule type" value="Genomic_DNA"/>
</dbReference>
<feature type="domain" description="GST N-terminal" evidence="2">
    <location>
        <begin position="5"/>
        <end position="84"/>
    </location>
</feature>
<comment type="caution">
    <text evidence="4">The sequence shown here is derived from an EMBL/GenBank/DDBJ whole genome shotgun (WGS) entry which is preliminary data.</text>
</comment>
<keyword evidence="5" id="KW-1185">Reference proteome</keyword>
<sequence length="218" mass="24741">MSSLKPLQLYHRGPGPNPWKVVTILEELKLPYVLVKVDDVKGKDYLAINPNGRVPALVDPNTKVTTWESGSNIDYLIDTYDQDHKISFGSSPEKFLARNWAHFQMSGQGPYFGQKAWFTRYHPEKVPSAIARYDKEIERILGVIELHLETTGQQYLVGGKASYADLMFVTWNDLIPIIKEPGFDFNTKFPATYAWYERLGARESVQKTRAAKSKATAA</sequence>